<feature type="chain" id="PRO_5041438801" description="Lysozyme inhibitor LprI-like N-terminal domain-containing protein" evidence="1">
    <location>
        <begin position="24"/>
        <end position="182"/>
    </location>
</feature>
<feature type="signal peptide" evidence="1">
    <location>
        <begin position="1"/>
        <end position="23"/>
    </location>
</feature>
<dbReference type="InterPro" id="IPR009739">
    <property type="entry name" value="LprI-like_N"/>
</dbReference>
<dbReference type="GO" id="GO:0005576">
    <property type="term" value="C:extracellular region"/>
    <property type="evidence" value="ECO:0007669"/>
    <property type="project" value="TreeGrafter"/>
</dbReference>
<name>A0AA37SZA2_9ALTE</name>
<organism evidence="3 4">
    <name type="scientific">Agaribacter marinus</name>
    <dbReference type="NCBI Taxonomy" id="1431249"/>
    <lineage>
        <taxon>Bacteria</taxon>
        <taxon>Pseudomonadati</taxon>
        <taxon>Pseudomonadota</taxon>
        <taxon>Gammaproteobacteria</taxon>
        <taxon>Alteromonadales</taxon>
        <taxon>Alteromonadaceae</taxon>
        <taxon>Agaribacter</taxon>
    </lineage>
</organism>
<dbReference type="PANTHER" id="PTHR37549:SF1">
    <property type="entry name" value="LIPOPROTEIN LPRI"/>
    <property type="match status" value="1"/>
</dbReference>
<protein>
    <recommendedName>
        <fullName evidence="2">Lysozyme inhibitor LprI-like N-terminal domain-containing protein</fullName>
    </recommendedName>
</protein>
<sequence length="182" mass="20453">MYLAKFFVFVGIIVVSFSSSVYAASFDCHKATLVSERLICGSKDLSNLDVKLNQLYKQELNKTYVNTETLVFEQREWLKKRNQCEYSFDCLKALITQRIAEFKPITTQSAAYSWGGKLRAEPNLTSKQVGSTKERQAIVVLQKTPDVMNGYAWFLIEANGITAYQWGGILCAPGITGSYCAN</sequence>
<evidence type="ECO:0000256" key="1">
    <source>
        <dbReference type="SAM" id="SignalP"/>
    </source>
</evidence>
<accession>A0AA37SZA2</accession>
<evidence type="ECO:0000313" key="4">
    <source>
        <dbReference type="Proteomes" id="UP001156601"/>
    </source>
</evidence>
<feature type="domain" description="Lysozyme inhibitor LprI-like N-terminal" evidence="2">
    <location>
        <begin position="36"/>
        <end position="101"/>
    </location>
</feature>
<dbReference type="PANTHER" id="PTHR37549">
    <property type="entry name" value="LIPOPROTEIN LPRI"/>
    <property type="match status" value="1"/>
</dbReference>
<proteinExistence type="predicted"/>
<dbReference type="Proteomes" id="UP001156601">
    <property type="component" value="Unassembled WGS sequence"/>
</dbReference>
<reference evidence="3" key="2">
    <citation type="submission" date="2023-01" db="EMBL/GenBank/DDBJ databases">
        <title>Draft genome sequence of Agaribacter marinus strain NBRC 110023.</title>
        <authorList>
            <person name="Sun Q."/>
            <person name="Mori K."/>
        </authorList>
    </citation>
    <scope>NUCLEOTIDE SEQUENCE</scope>
    <source>
        <strain evidence="3">NBRC 110023</strain>
    </source>
</reference>
<evidence type="ECO:0000313" key="3">
    <source>
        <dbReference type="EMBL" id="GLR72171.1"/>
    </source>
</evidence>
<dbReference type="EMBL" id="BSOT01000007">
    <property type="protein sequence ID" value="GLR72171.1"/>
    <property type="molecule type" value="Genomic_DNA"/>
</dbReference>
<keyword evidence="4" id="KW-1185">Reference proteome</keyword>
<keyword evidence="1" id="KW-0732">Signal</keyword>
<evidence type="ECO:0000259" key="2">
    <source>
        <dbReference type="Pfam" id="PF07007"/>
    </source>
</evidence>
<dbReference type="RefSeq" id="WP_284218546.1">
    <property type="nucleotide sequence ID" value="NZ_BSOT01000007.1"/>
</dbReference>
<comment type="caution">
    <text evidence="3">The sequence shown here is derived from an EMBL/GenBank/DDBJ whole genome shotgun (WGS) entry which is preliminary data.</text>
</comment>
<dbReference type="Pfam" id="PF07007">
    <property type="entry name" value="LprI"/>
    <property type="match status" value="1"/>
</dbReference>
<reference evidence="3" key="1">
    <citation type="journal article" date="2014" name="Int. J. Syst. Evol. Microbiol.">
        <title>Complete genome sequence of Corynebacterium casei LMG S-19264T (=DSM 44701T), isolated from a smear-ripened cheese.</title>
        <authorList>
            <consortium name="US DOE Joint Genome Institute (JGI-PGF)"/>
            <person name="Walter F."/>
            <person name="Albersmeier A."/>
            <person name="Kalinowski J."/>
            <person name="Ruckert C."/>
        </authorList>
    </citation>
    <scope>NUCLEOTIDE SEQUENCE</scope>
    <source>
        <strain evidence="3">NBRC 110023</strain>
    </source>
</reference>
<gene>
    <name evidence="3" type="ORF">GCM10007852_30790</name>
</gene>
<dbReference type="InterPro" id="IPR052755">
    <property type="entry name" value="Lysozyme_Inhibitor_LprI"/>
</dbReference>
<dbReference type="AlphaFoldDB" id="A0AA37SZA2"/>